<evidence type="ECO:0000256" key="1">
    <source>
        <dbReference type="ARBA" id="ARBA00022729"/>
    </source>
</evidence>
<evidence type="ECO:0000313" key="4">
    <source>
        <dbReference type="EMBL" id="TCP23426.1"/>
    </source>
</evidence>
<name>A0A4V2SLH3_9BACL</name>
<comment type="caution">
    <text evidence="4">The sequence shown here is derived from an EMBL/GenBank/DDBJ whole genome shotgun (WGS) entry which is preliminary data.</text>
</comment>
<dbReference type="AlphaFoldDB" id="A0A4V2SLH3"/>
<dbReference type="InterPro" id="IPR013783">
    <property type="entry name" value="Ig-like_fold"/>
</dbReference>
<proteinExistence type="predicted"/>
<evidence type="ECO:0000256" key="2">
    <source>
        <dbReference type="SAM" id="MobiDB-lite"/>
    </source>
</evidence>
<keyword evidence="1" id="KW-0732">Signal</keyword>
<sequence length="518" mass="59170">MRGKIARKIWFVCLVVMMAAFFNYGREANAETPKPKHEMRAAWIATVKNIDMKAGMDKSAYTQWVESTLKELKEMNFNTVVFQVKSTEDALYPSKLAPWSKYITGKKQGTDPGYDPLQIMLDKAHEYGMELHAWVNPYRVTMPGDKLSDLASNNVAIKHPDWVVKYGSQYYLNPGIPAAKDYLIDTVKELVKNYDIDAVHMDDYFYPYRIAGQVFPDQETFKKYGDGFDNIDDWRRNNVSQLVREMNGAIKKVKPWVQLGISPFGVWRNIEDDPTGSDTQAGQTDYDDLFADTRQWIKDGSIDYITPQIYWSRELEVANYSVLLKWWSHEVTTYANVHPVNLYIGLADYKVGNNFDQAWYNPYELPGQILDNRASGVAKGQMHFSLQQIEKNALGYADILDNEIYNYQALTPATPWNGVALPKKPHKVKAKRTGGGVELSIKDKKHKDARKYVIYRFDGKKEGDYNNPENIVGVAYNKKGITTFEDRGAKSDEDYTYGITSVSPTGVESKDAKKVKVD</sequence>
<dbReference type="Gene3D" id="2.60.40.10">
    <property type="entry name" value="Immunoglobulins"/>
    <property type="match status" value="1"/>
</dbReference>
<protein>
    <submittedName>
        <fullName evidence="4">Uncharacterized lipoprotein YddW (UPF0748 family)</fullName>
    </submittedName>
</protein>
<evidence type="ECO:0000259" key="3">
    <source>
        <dbReference type="Pfam" id="PF02638"/>
    </source>
</evidence>
<evidence type="ECO:0000313" key="5">
    <source>
        <dbReference type="Proteomes" id="UP000295416"/>
    </source>
</evidence>
<keyword evidence="5" id="KW-1185">Reference proteome</keyword>
<dbReference type="SUPFAM" id="SSF51445">
    <property type="entry name" value="(Trans)glycosidases"/>
    <property type="match status" value="1"/>
</dbReference>
<dbReference type="Proteomes" id="UP000295416">
    <property type="component" value="Unassembled WGS sequence"/>
</dbReference>
<keyword evidence="4" id="KW-0449">Lipoprotein</keyword>
<feature type="region of interest" description="Disordered" evidence="2">
    <location>
        <begin position="494"/>
        <end position="518"/>
    </location>
</feature>
<accession>A0A4V2SLH3</accession>
<dbReference type="PANTHER" id="PTHR43405">
    <property type="entry name" value="GLYCOSYL HYDROLASE DIGH"/>
    <property type="match status" value="1"/>
</dbReference>
<feature type="compositionally biased region" description="Basic and acidic residues" evidence="2">
    <location>
        <begin position="508"/>
        <end position="518"/>
    </location>
</feature>
<dbReference type="InterPro" id="IPR003790">
    <property type="entry name" value="GHL10"/>
</dbReference>
<reference evidence="4 5" key="1">
    <citation type="submission" date="2019-03" db="EMBL/GenBank/DDBJ databases">
        <title>Genomic Encyclopedia of Type Strains, Phase IV (KMG-IV): sequencing the most valuable type-strain genomes for metagenomic binning, comparative biology and taxonomic classification.</title>
        <authorList>
            <person name="Goeker M."/>
        </authorList>
    </citation>
    <scope>NUCLEOTIDE SEQUENCE [LARGE SCALE GENOMIC DNA]</scope>
    <source>
        <strain evidence="4 5">DSM 19377</strain>
    </source>
</reference>
<feature type="domain" description="Glycosyl hydrolase-like 10" evidence="3">
    <location>
        <begin position="38"/>
        <end position="360"/>
    </location>
</feature>
<gene>
    <name evidence="4" type="ORF">EV207_13225</name>
</gene>
<dbReference type="OrthoDB" id="9794671at2"/>
<dbReference type="Gene3D" id="3.20.20.80">
    <property type="entry name" value="Glycosidases"/>
    <property type="match status" value="1"/>
</dbReference>
<dbReference type="EMBL" id="SLXK01000032">
    <property type="protein sequence ID" value="TCP23426.1"/>
    <property type="molecule type" value="Genomic_DNA"/>
</dbReference>
<dbReference type="PANTHER" id="PTHR43405:SF1">
    <property type="entry name" value="GLYCOSYL HYDROLASE DIGH"/>
    <property type="match status" value="1"/>
</dbReference>
<dbReference type="Pfam" id="PF02638">
    <property type="entry name" value="GHL10"/>
    <property type="match status" value="1"/>
</dbReference>
<organism evidence="4 5">
    <name type="scientific">Scopulibacillus darangshiensis</name>
    <dbReference type="NCBI Taxonomy" id="442528"/>
    <lineage>
        <taxon>Bacteria</taxon>
        <taxon>Bacillati</taxon>
        <taxon>Bacillota</taxon>
        <taxon>Bacilli</taxon>
        <taxon>Bacillales</taxon>
        <taxon>Sporolactobacillaceae</taxon>
        <taxon>Scopulibacillus</taxon>
    </lineage>
</organism>
<dbReference type="InterPro" id="IPR017853">
    <property type="entry name" value="GH"/>
</dbReference>
<dbReference type="RefSeq" id="WP_132747403.1">
    <property type="nucleotide sequence ID" value="NZ_SLXK01000032.1"/>
</dbReference>
<dbReference type="InterPro" id="IPR052177">
    <property type="entry name" value="Divisome_Glycosyl_Hydrolase"/>
</dbReference>